<dbReference type="Proteomes" id="UP000050360">
    <property type="component" value="Unassembled WGS sequence"/>
</dbReference>
<comment type="similarity">
    <text evidence="1">Belongs to the nitroreductase family.</text>
</comment>
<dbReference type="InterPro" id="IPR029479">
    <property type="entry name" value="Nitroreductase"/>
</dbReference>
<dbReference type="InterPro" id="IPR000415">
    <property type="entry name" value="Nitroreductase-like"/>
</dbReference>
<reference evidence="4 5" key="1">
    <citation type="submission" date="2015-09" db="EMBL/GenBank/DDBJ databases">
        <title>A metagenomics-based metabolic model of nitrate-dependent anaerobic oxidation of methane by Methanoperedens-like archaea.</title>
        <authorList>
            <person name="Arshad A."/>
            <person name="Speth D.R."/>
            <person name="De Graaf R.M."/>
            <person name="Op Den Camp H.J."/>
            <person name="Jetten M.S."/>
            <person name="Welte C.U."/>
        </authorList>
    </citation>
    <scope>NUCLEOTIDE SEQUENCE [LARGE SCALE GENOMIC DNA]</scope>
</reference>
<accession>A0A0P7ZAD2</accession>
<protein>
    <submittedName>
        <fullName evidence="4">Nitroreductase family protein</fullName>
    </submittedName>
</protein>
<evidence type="ECO:0000313" key="4">
    <source>
        <dbReference type="EMBL" id="KPQ41447.1"/>
    </source>
</evidence>
<sequence>MGDKMDTIEAIKSRRSVRGFNDENVSDEKLLQILEAGRWAPSGLNNQAWRFITVRESGTKVALSNLTKYGPTIKKAPLLIVVFLDKDHMYHYVKDVQSIGACIQNMLLAIHSMGLGGVWLGEILENKENVNKVLEAPDSFELMAVVALGHPVDKKRLSERKELDQLIFREKFGKSW</sequence>
<evidence type="ECO:0000259" key="3">
    <source>
        <dbReference type="Pfam" id="PF00881"/>
    </source>
</evidence>
<keyword evidence="2" id="KW-0560">Oxidoreductase</keyword>
<dbReference type="Pfam" id="PF00881">
    <property type="entry name" value="Nitroreductase"/>
    <property type="match status" value="2"/>
</dbReference>
<name>A0A0P7ZAD2_9EURY</name>
<dbReference type="AlphaFoldDB" id="A0A0P7ZAD2"/>
<evidence type="ECO:0000313" key="5">
    <source>
        <dbReference type="Proteomes" id="UP000050360"/>
    </source>
</evidence>
<dbReference type="PANTHER" id="PTHR43673:SF10">
    <property type="entry name" value="NADH DEHYDROGENASE_NAD(P)H NITROREDUCTASE XCC3605-RELATED"/>
    <property type="match status" value="1"/>
</dbReference>
<comment type="caution">
    <text evidence="4">The sequence shown here is derived from an EMBL/GenBank/DDBJ whole genome shotgun (WGS) entry which is preliminary data.</text>
</comment>
<gene>
    <name evidence="4" type="ORF">MPEBLZ_04002</name>
</gene>
<evidence type="ECO:0000256" key="1">
    <source>
        <dbReference type="ARBA" id="ARBA00007118"/>
    </source>
</evidence>
<organism evidence="4 5">
    <name type="scientific">Candidatus Methanoperedens nitratireducens</name>
    <dbReference type="NCBI Taxonomy" id="1392998"/>
    <lineage>
        <taxon>Archaea</taxon>
        <taxon>Methanobacteriati</taxon>
        <taxon>Methanobacteriota</taxon>
        <taxon>Stenosarchaea group</taxon>
        <taxon>Methanomicrobia</taxon>
        <taxon>Methanosarcinales</taxon>
        <taxon>ANME-2 cluster</taxon>
        <taxon>Candidatus Methanoperedentaceae</taxon>
        <taxon>Candidatus Methanoperedens</taxon>
    </lineage>
</organism>
<dbReference type="Gene3D" id="3.40.109.10">
    <property type="entry name" value="NADH Oxidase"/>
    <property type="match status" value="1"/>
</dbReference>
<dbReference type="CDD" id="cd02062">
    <property type="entry name" value="Nitro_FMN_reductase"/>
    <property type="match status" value="1"/>
</dbReference>
<dbReference type="EMBL" id="LKCM01000358">
    <property type="protein sequence ID" value="KPQ41447.1"/>
    <property type="molecule type" value="Genomic_DNA"/>
</dbReference>
<dbReference type="SUPFAM" id="SSF55469">
    <property type="entry name" value="FMN-dependent nitroreductase-like"/>
    <property type="match status" value="1"/>
</dbReference>
<dbReference type="PANTHER" id="PTHR43673">
    <property type="entry name" value="NAD(P)H NITROREDUCTASE YDGI-RELATED"/>
    <property type="match status" value="1"/>
</dbReference>
<dbReference type="PATRIC" id="fig|1719120.3.peg.4364"/>
<feature type="domain" description="Nitroreductase" evidence="3">
    <location>
        <begin position="67"/>
        <end position="150"/>
    </location>
</feature>
<dbReference type="GO" id="GO:0016491">
    <property type="term" value="F:oxidoreductase activity"/>
    <property type="evidence" value="ECO:0007669"/>
    <property type="project" value="UniProtKB-KW"/>
</dbReference>
<evidence type="ECO:0000256" key="2">
    <source>
        <dbReference type="ARBA" id="ARBA00023002"/>
    </source>
</evidence>
<feature type="domain" description="Nitroreductase" evidence="3">
    <location>
        <begin position="11"/>
        <end position="57"/>
    </location>
</feature>
<proteinExistence type="inferred from homology"/>